<proteinExistence type="predicted"/>
<organism evidence="1 2">
    <name type="scientific">Paraburkholderia youngii</name>
    <dbReference type="NCBI Taxonomy" id="2782701"/>
    <lineage>
        <taxon>Bacteria</taxon>
        <taxon>Pseudomonadati</taxon>
        <taxon>Pseudomonadota</taxon>
        <taxon>Betaproteobacteria</taxon>
        <taxon>Burkholderiales</taxon>
        <taxon>Burkholderiaceae</taxon>
        <taxon>Paraburkholderia</taxon>
    </lineage>
</organism>
<dbReference type="AlphaFoldDB" id="A0A7W8P7Q9"/>
<dbReference type="Proteomes" id="UP000592820">
    <property type="component" value="Unassembled WGS sequence"/>
</dbReference>
<evidence type="ECO:0000313" key="1">
    <source>
        <dbReference type="EMBL" id="MBB5405435.1"/>
    </source>
</evidence>
<reference evidence="1 2" key="1">
    <citation type="submission" date="2020-08" db="EMBL/GenBank/DDBJ databases">
        <title>Genomic Encyclopedia of Type Strains, Phase IV (KMG-V): Genome sequencing to study the core and pangenomes of soil and plant-associated prokaryotes.</title>
        <authorList>
            <person name="Whitman W."/>
        </authorList>
    </citation>
    <scope>NUCLEOTIDE SEQUENCE [LARGE SCALE GENOMIC DNA]</scope>
    <source>
        <strain evidence="1 2">JPY162</strain>
    </source>
</reference>
<evidence type="ECO:0000313" key="2">
    <source>
        <dbReference type="Proteomes" id="UP000592820"/>
    </source>
</evidence>
<protein>
    <submittedName>
        <fullName evidence="1">Uncharacterized protein</fullName>
    </submittedName>
</protein>
<name>A0A7W8P7Q9_9BURK</name>
<sequence>MRETAPPPRSRENAIKWHGDPAHGFLCTQVATTSACVVQATNRLAKRRITGSVQSFSKLRFAELRPKLWLNFLH</sequence>
<accession>A0A7W8P7Q9</accession>
<comment type="caution">
    <text evidence="1">The sequence shown here is derived from an EMBL/GenBank/DDBJ whole genome shotgun (WGS) entry which is preliminary data.</text>
</comment>
<dbReference type="EMBL" id="JACHDE010000033">
    <property type="protein sequence ID" value="MBB5405435.1"/>
    <property type="molecule type" value="Genomic_DNA"/>
</dbReference>
<gene>
    <name evidence="1" type="ORF">HDG41_007531</name>
</gene>